<dbReference type="EMBL" id="LRQE01000003">
    <property type="protein sequence ID" value="KXA31765.1"/>
    <property type="molecule type" value="Genomic_DNA"/>
</dbReference>
<proteinExistence type="inferred from homology"/>
<dbReference type="SUPFAM" id="SSF51338">
    <property type="entry name" value="Composite domain of metallo-dependent hydrolases"/>
    <property type="match status" value="1"/>
</dbReference>
<dbReference type="FunFam" id="3.20.20.140:FF:000014">
    <property type="entry name" value="5-methylthioadenosine/S-adenosylhomocysteine deaminase"/>
    <property type="match status" value="1"/>
</dbReference>
<dbReference type="SUPFAM" id="SSF51556">
    <property type="entry name" value="Metallo-dependent hydrolases"/>
    <property type="match status" value="1"/>
</dbReference>
<dbReference type="RefSeq" id="WP_060799470.1">
    <property type="nucleotide sequence ID" value="NZ_KQ957086.1"/>
</dbReference>
<dbReference type="GO" id="GO:0046872">
    <property type="term" value="F:metal ion binding"/>
    <property type="evidence" value="ECO:0007669"/>
    <property type="project" value="UniProtKB-KW"/>
</dbReference>
<dbReference type="PATRIC" id="fig|54005.3.peg.136"/>
<evidence type="ECO:0000259" key="5">
    <source>
        <dbReference type="Pfam" id="PF01979"/>
    </source>
</evidence>
<comment type="cofactor">
    <cofactor evidence="4">
        <name>Zn(2+)</name>
        <dbReference type="ChEBI" id="CHEBI:29105"/>
    </cofactor>
    <text evidence="4">Binds 1 zinc ion per subunit.</text>
</comment>
<comment type="catalytic activity">
    <reaction evidence="4">
        <text>S-methyl-5'-thioadenosine + H2O + H(+) = S-methyl-5'-thioinosine + NH4(+)</text>
        <dbReference type="Rhea" id="RHEA:25025"/>
        <dbReference type="ChEBI" id="CHEBI:15377"/>
        <dbReference type="ChEBI" id="CHEBI:15378"/>
        <dbReference type="ChEBI" id="CHEBI:17509"/>
        <dbReference type="ChEBI" id="CHEBI:28938"/>
        <dbReference type="ChEBI" id="CHEBI:48595"/>
        <dbReference type="EC" id="3.5.4.31"/>
    </reaction>
</comment>
<dbReference type="InterPro" id="IPR006680">
    <property type="entry name" value="Amidohydro-rel"/>
</dbReference>
<evidence type="ECO:0000313" key="6">
    <source>
        <dbReference type="EMBL" id="KXA31765.1"/>
    </source>
</evidence>
<dbReference type="GO" id="GO:0090614">
    <property type="term" value="F:5'-methylthioadenosine deaminase activity"/>
    <property type="evidence" value="ECO:0007669"/>
    <property type="project" value="UniProtKB-UniRule"/>
</dbReference>
<dbReference type="Gene3D" id="3.20.20.140">
    <property type="entry name" value="Metal-dependent hydrolases"/>
    <property type="match status" value="1"/>
</dbReference>
<feature type="binding site" evidence="4">
    <location>
        <position position="142"/>
    </location>
    <ligand>
        <name>substrate</name>
    </ligand>
</feature>
<accession>A0A133PSF4</accession>
<feature type="binding site" evidence="4">
    <location>
        <position position="180"/>
    </location>
    <ligand>
        <name>substrate</name>
    </ligand>
</feature>
<dbReference type="Gene3D" id="2.30.40.10">
    <property type="entry name" value="Urease, subunit C, domain 1"/>
    <property type="match status" value="1"/>
</dbReference>
<comment type="catalytic activity">
    <reaction evidence="4">
        <text>S-adenosyl-L-homocysteine + H2O + H(+) = S-inosyl-L-homocysteine + NH4(+)</text>
        <dbReference type="Rhea" id="RHEA:20716"/>
        <dbReference type="ChEBI" id="CHEBI:15377"/>
        <dbReference type="ChEBI" id="CHEBI:15378"/>
        <dbReference type="ChEBI" id="CHEBI:28938"/>
        <dbReference type="ChEBI" id="CHEBI:57856"/>
        <dbReference type="ChEBI" id="CHEBI:57985"/>
        <dbReference type="EC" id="3.5.4.28"/>
    </reaction>
</comment>
<evidence type="ECO:0000256" key="2">
    <source>
        <dbReference type="ARBA" id="ARBA00022801"/>
    </source>
</evidence>
<dbReference type="Pfam" id="PF01979">
    <property type="entry name" value="Amidohydro_1"/>
    <property type="match status" value="1"/>
</dbReference>
<evidence type="ECO:0000256" key="4">
    <source>
        <dbReference type="HAMAP-Rule" id="MF_01281"/>
    </source>
</evidence>
<dbReference type="Proteomes" id="UP000070174">
    <property type="component" value="Unassembled WGS sequence"/>
</dbReference>
<dbReference type="InterPro" id="IPR050287">
    <property type="entry name" value="MTA/SAH_deaminase"/>
</dbReference>
<dbReference type="InterPro" id="IPR011059">
    <property type="entry name" value="Metal-dep_hydrolase_composite"/>
</dbReference>
<keyword evidence="3 4" id="KW-0862">Zinc</keyword>
<feature type="binding site" evidence="4">
    <location>
        <position position="211"/>
    </location>
    <ligand>
        <name>substrate</name>
    </ligand>
</feature>
<reference evidence="6 7" key="1">
    <citation type="submission" date="2016-01" db="EMBL/GenBank/DDBJ databases">
        <authorList>
            <person name="Oliw E.H."/>
        </authorList>
    </citation>
    <scope>NUCLEOTIDE SEQUENCE [LARGE SCALE GENOMIC DNA]</scope>
    <source>
        <strain evidence="6 7">CMW7756A</strain>
    </source>
</reference>
<dbReference type="PANTHER" id="PTHR43794:SF11">
    <property type="entry name" value="AMIDOHYDROLASE-RELATED DOMAIN-CONTAINING PROTEIN"/>
    <property type="match status" value="1"/>
</dbReference>
<comment type="caution">
    <text evidence="6">The sequence shown here is derived from an EMBL/GenBank/DDBJ whole genome shotgun (WGS) entry which is preliminary data.</text>
</comment>
<dbReference type="CDD" id="cd01298">
    <property type="entry name" value="ATZ_TRZ_like"/>
    <property type="match status" value="1"/>
</dbReference>
<dbReference type="AlphaFoldDB" id="A0A133PSF4"/>
<comment type="similarity">
    <text evidence="4">Belongs to the metallo-dependent hydrolases superfamily. MTA/SAH deaminase family.</text>
</comment>
<keyword evidence="2 4" id="KW-0378">Hydrolase</keyword>
<organism evidence="6">
    <name type="scientific">Peptoniphilus harei</name>
    <dbReference type="NCBI Taxonomy" id="54005"/>
    <lineage>
        <taxon>Bacteria</taxon>
        <taxon>Bacillati</taxon>
        <taxon>Bacillota</taxon>
        <taxon>Tissierellia</taxon>
        <taxon>Tissierellales</taxon>
        <taxon>Peptoniphilaceae</taxon>
        <taxon>Peptoniphilus</taxon>
    </lineage>
</organism>
<dbReference type="HAMAP" id="MF_01281">
    <property type="entry name" value="MTA_SAH_deamin"/>
    <property type="match status" value="1"/>
</dbReference>
<dbReference type="GO" id="GO:0050270">
    <property type="term" value="F:S-adenosylhomocysteine deaminase activity"/>
    <property type="evidence" value="ECO:0007669"/>
    <property type="project" value="UniProtKB-UniRule"/>
</dbReference>
<dbReference type="InterPro" id="IPR032466">
    <property type="entry name" value="Metal_Hydrolase"/>
</dbReference>
<feature type="binding site" evidence="4">
    <location>
        <position position="296"/>
    </location>
    <ligand>
        <name>Zn(2+)</name>
        <dbReference type="ChEBI" id="CHEBI:29105"/>
    </ligand>
</feature>
<dbReference type="InterPro" id="IPR023512">
    <property type="entry name" value="Deaminase_MtaD/DadD"/>
</dbReference>
<feature type="binding site" evidence="4">
    <location>
        <position position="63"/>
    </location>
    <ligand>
        <name>Zn(2+)</name>
        <dbReference type="ChEBI" id="CHEBI:29105"/>
    </ligand>
</feature>
<evidence type="ECO:0000256" key="1">
    <source>
        <dbReference type="ARBA" id="ARBA00022723"/>
    </source>
</evidence>
<evidence type="ECO:0000256" key="3">
    <source>
        <dbReference type="ARBA" id="ARBA00022833"/>
    </source>
</evidence>
<keyword evidence="1 4" id="KW-0479">Metal-binding</keyword>
<dbReference type="PANTHER" id="PTHR43794">
    <property type="entry name" value="AMINOHYDROLASE SSNA-RELATED"/>
    <property type="match status" value="1"/>
</dbReference>
<protein>
    <recommendedName>
        <fullName evidence="4">5-methylthioadenosine/S-adenosylhomocysteine deaminase</fullName>
        <shortName evidence="4">MTA/SAH deaminase</shortName>
        <ecNumber evidence="4">3.5.4.28</ecNumber>
        <ecNumber evidence="4">3.5.4.31</ecNumber>
    </recommendedName>
</protein>
<feature type="binding site" evidence="4">
    <location>
        <position position="61"/>
    </location>
    <ligand>
        <name>Zn(2+)</name>
        <dbReference type="ChEBI" id="CHEBI:29105"/>
    </ligand>
</feature>
<feature type="binding site" evidence="4">
    <location>
        <position position="208"/>
    </location>
    <ligand>
        <name>Zn(2+)</name>
        <dbReference type="ChEBI" id="CHEBI:29105"/>
    </ligand>
</feature>
<feature type="binding site" evidence="4">
    <location>
        <position position="90"/>
    </location>
    <ligand>
        <name>substrate</name>
    </ligand>
</feature>
<feature type="domain" description="Amidohydrolase-related" evidence="5">
    <location>
        <begin position="53"/>
        <end position="397"/>
    </location>
</feature>
<comment type="caution">
    <text evidence="4">Lacks conserved residue(s) required for the propagation of feature annotation.</text>
</comment>
<gene>
    <name evidence="4" type="primary">mtaD</name>
    <name evidence="6" type="ORF">HMPREF3229_00138</name>
</gene>
<evidence type="ECO:0000313" key="7">
    <source>
        <dbReference type="Proteomes" id="UP000070174"/>
    </source>
</evidence>
<dbReference type="EC" id="3.5.4.28" evidence="4"/>
<sequence>MSLLIKNISYLDIDQEKIIDNADILIEENKIKKIGRDLDVKADQVFDGKDKLLTPGFVNAHTHLGMSYFRNYADDLALMDWLENEIWPIEAKLNPEDIYWSSKLSIIENIKSGVTTFCDMYYEMDKVGDAAIEAGIRGVLTRGMTDVDGEGEAKLKEFDDLYKNYQNKAGGRIRVVPAPHAIYTCSTDFLKEISKRSLERYDSLIHIHLSETITEVENSKKEYGMTPIEYVNSLGLLDSQIIAAHCVHITDEEIELVKDKKFFPVYNPSSNLKLASGFTPVDKLLKNNITMAMGTDGDSSNNNQDFVEEMHIGGIVNKAVTMNEKAVPAIEILKMATVNGARALGFENLGLIKEGYLADLTIFDLDSNSFTPRNNLISALVYSANSSDVEAVICDGDFIMKNREIVKLDEGKVRQVVNERWEDIKSR</sequence>
<comment type="function">
    <text evidence="4">Catalyzes the deamination of 5-methylthioadenosine and S-adenosyl-L-homocysteine into 5-methylthioinosine and S-inosyl-L-homocysteine, respectively. Is also able to deaminate adenosine.</text>
</comment>
<name>A0A133PSF4_9FIRM</name>
<dbReference type="EC" id="3.5.4.31" evidence="4"/>
<feature type="binding site" evidence="4">
    <location>
        <position position="296"/>
    </location>
    <ligand>
        <name>substrate</name>
    </ligand>
</feature>